<evidence type="ECO:0000313" key="2">
    <source>
        <dbReference type="Proteomes" id="UP000054018"/>
    </source>
</evidence>
<feature type="non-terminal residue" evidence="1">
    <location>
        <position position="1"/>
    </location>
</feature>
<dbReference type="Proteomes" id="UP000054018">
    <property type="component" value="Unassembled WGS sequence"/>
</dbReference>
<dbReference type="OrthoDB" id="2507562at2759"/>
<proteinExistence type="predicted"/>
<reference evidence="1 2" key="1">
    <citation type="submission" date="2014-04" db="EMBL/GenBank/DDBJ databases">
        <authorList>
            <consortium name="DOE Joint Genome Institute"/>
            <person name="Kuo A."/>
            <person name="Kohler A."/>
            <person name="Costa M.D."/>
            <person name="Nagy L.G."/>
            <person name="Floudas D."/>
            <person name="Copeland A."/>
            <person name="Barry K.W."/>
            <person name="Cichocki N."/>
            <person name="Veneault-Fourrey C."/>
            <person name="LaButti K."/>
            <person name="Lindquist E.A."/>
            <person name="Lipzen A."/>
            <person name="Lundell T."/>
            <person name="Morin E."/>
            <person name="Murat C."/>
            <person name="Sun H."/>
            <person name="Tunlid A."/>
            <person name="Henrissat B."/>
            <person name="Grigoriev I.V."/>
            <person name="Hibbett D.S."/>
            <person name="Martin F."/>
            <person name="Nordberg H.P."/>
            <person name="Cantor M.N."/>
            <person name="Hua S.X."/>
        </authorList>
    </citation>
    <scope>NUCLEOTIDE SEQUENCE [LARGE SCALE GENOMIC DNA]</scope>
    <source>
        <strain evidence="1 2">441</strain>
    </source>
</reference>
<organism evidence="1 2">
    <name type="scientific">Pisolithus microcarpus 441</name>
    <dbReference type="NCBI Taxonomy" id="765257"/>
    <lineage>
        <taxon>Eukaryota</taxon>
        <taxon>Fungi</taxon>
        <taxon>Dikarya</taxon>
        <taxon>Basidiomycota</taxon>
        <taxon>Agaricomycotina</taxon>
        <taxon>Agaricomycetes</taxon>
        <taxon>Agaricomycetidae</taxon>
        <taxon>Boletales</taxon>
        <taxon>Sclerodermatineae</taxon>
        <taxon>Pisolithaceae</taxon>
        <taxon>Pisolithus</taxon>
    </lineage>
</organism>
<reference evidence="2" key="2">
    <citation type="submission" date="2015-01" db="EMBL/GenBank/DDBJ databases">
        <title>Evolutionary Origins and Diversification of the Mycorrhizal Mutualists.</title>
        <authorList>
            <consortium name="DOE Joint Genome Institute"/>
            <consortium name="Mycorrhizal Genomics Consortium"/>
            <person name="Kohler A."/>
            <person name="Kuo A."/>
            <person name="Nagy L.G."/>
            <person name="Floudas D."/>
            <person name="Copeland A."/>
            <person name="Barry K.W."/>
            <person name="Cichocki N."/>
            <person name="Veneault-Fourrey C."/>
            <person name="LaButti K."/>
            <person name="Lindquist E.A."/>
            <person name="Lipzen A."/>
            <person name="Lundell T."/>
            <person name="Morin E."/>
            <person name="Murat C."/>
            <person name="Riley R."/>
            <person name="Ohm R."/>
            <person name="Sun H."/>
            <person name="Tunlid A."/>
            <person name="Henrissat B."/>
            <person name="Grigoriev I.V."/>
            <person name="Hibbett D.S."/>
            <person name="Martin F."/>
        </authorList>
    </citation>
    <scope>NUCLEOTIDE SEQUENCE [LARGE SCALE GENOMIC DNA]</scope>
    <source>
        <strain evidence="2">441</strain>
    </source>
</reference>
<dbReference type="HOGENOM" id="CLU_2139463_0_0_1"/>
<dbReference type="AlphaFoldDB" id="A0A0C9Z6V5"/>
<keyword evidence="2" id="KW-1185">Reference proteome</keyword>
<dbReference type="EMBL" id="KN833747">
    <property type="protein sequence ID" value="KIK21794.1"/>
    <property type="molecule type" value="Genomic_DNA"/>
</dbReference>
<sequence length="113" mass="13187">IEILDWYHANGKTQKQIAAHFGKIYPNLHLRQHRLPTWLKDEAKWQAEYDSGSSFSHSAKKSVRSNILGLWKCWTYGFPRQWQTMCFSLARFSTENGRILLTLSVSLMINIST</sequence>
<evidence type="ECO:0000313" key="1">
    <source>
        <dbReference type="EMBL" id="KIK21794.1"/>
    </source>
</evidence>
<name>A0A0C9Z6V5_9AGAM</name>
<gene>
    <name evidence="1" type="ORF">PISMIDRAFT_103494</name>
</gene>
<dbReference type="STRING" id="765257.A0A0C9Z6V5"/>
<accession>A0A0C9Z6V5</accession>
<protein>
    <submittedName>
        <fullName evidence="1">Uncharacterized protein</fullName>
    </submittedName>
</protein>